<feature type="region of interest" description="Disordered" evidence="1">
    <location>
        <begin position="203"/>
        <end position="229"/>
    </location>
</feature>
<dbReference type="AlphaFoldDB" id="A0A0H3HXG3"/>
<name>A0A0H3HXG3_BURP2</name>
<dbReference type="EMBL" id="CP002834">
    <property type="protein sequence ID" value="AFI70561.1"/>
    <property type="molecule type" value="Genomic_DNA"/>
</dbReference>
<protein>
    <submittedName>
        <fullName evidence="2">Uncharacterized protein</fullName>
    </submittedName>
</protein>
<evidence type="ECO:0000313" key="2">
    <source>
        <dbReference type="EMBL" id="AFI70561.1"/>
    </source>
</evidence>
<evidence type="ECO:0000313" key="3">
    <source>
        <dbReference type="Proteomes" id="UP000010087"/>
    </source>
</evidence>
<accession>A0A0H3HXG3</accession>
<evidence type="ECO:0000256" key="1">
    <source>
        <dbReference type="SAM" id="MobiDB-lite"/>
    </source>
</evidence>
<feature type="compositionally biased region" description="Polar residues" evidence="1">
    <location>
        <begin position="77"/>
        <end position="96"/>
    </location>
</feature>
<dbReference type="Proteomes" id="UP000010087">
    <property type="component" value="Chromosome 2"/>
</dbReference>
<organism evidence="2 3">
    <name type="scientific">Burkholderia pseudomallei (strain 1026b)</name>
    <dbReference type="NCBI Taxonomy" id="884204"/>
    <lineage>
        <taxon>Bacteria</taxon>
        <taxon>Pseudomonadati</taxon>
        <taxon>Pseudomonadota</taxon>
        <taxon>Betaproteobacteria</taxon>
        <taxon>Burkholderiales</taxon>
        <taxon>Burkholderiaceae</taxon>
        <taxon>Burkholderia</taxon>
        <taxon>pseudomallei group</taxon>
    </lineage>
</organism>
<dbReference type="PATRIC" id="fig|884204.3.peg.6861"/>
<proteinExistence type="predicted"/>
<feature type="region of interest" description="Disordered" evidence="1">
    <location>
        <begin position="77"/>
        <end position="97"/>
    </location>
</feature>
<gene>
    <name evidence="2" type="ordered locus">BP1026B_II2351</name>
</gene>
<sequence>MPYPGIHHEQFFPALGRSRCFAGRTATALHAFGAALACVAPNATPWVTSAGSLSVGLDAVNPPIVASPLAAQDVSQGVGQLSQTHGGTRASGSTLQRADHGAVQKVSVLIHAGVPARAAVARKRPPGKAEKILSGFSLSRAGVRAAVPREFGAHVPRRKVFQLRNAAAPAHRFPCAIRGSPPVRGEIARRRDLHRSAFFSNNGSATASCEQARRPNESIKNIDAFKENA</sequence>
<reference evidence="2 3" key="1">
    <citation type="journal article" date="2012" name="PLoS ONE">
        <title>Evolution of Burkholderia pseudomallei in recurrent melioidosis.</title>
        <authorList>
            <person name="Hayden H.S."/>
            <person name="Lim R."/>
            <person name="Brittnacher M.J."/>
            <person name="Sims E.H."/>
            <person name="Ramage E.R."/>
            <person name="Fong C."/>
            <person name="Wu Z."/>
            <person name="Crist E."/>
            <person name="Chang J."/>
            <person name="Zhou Y."/>
            <person name="Radey M."/>
            <person name="Rohmer L."/>
            <person name="Haugen E."/>
            <person name="Gillett W."/>
            <person name="Wuthiekanun V."/>
            <person name="Peacock S.J."/>
            <person name="Kaul R."/>
            <person name="Miller S.I."/>
            <person name="Manoil C."/>
            <person name="Jacobs M.A."/>
        </authorList>
    </citation>
    <scope>NUCLEOTIDE SEQUENCE [LARGE SCALE GENOMIC DNA]</scope>
    <source>
        <strain evidence="2 3">1026b</strain>
    </source>
</reference>
<dbReference type="KEGG" id="bpz:BP1026B_II2351"/>